<dbReference type="SMART" id="SM01058">
    <property type="entry name" value="CarD_TRCF"/>
    <property type="match status" value="1"/>
</dbReference>
<keyword evidence="3 9" id="KW-0227">DNA damage</keyword>
<dbReference type="HAMAP" id="MF_00969">
    <property type="entry name" value="TRCF"/>
    <property type="match status" value="1"/>
</dbReference>
<dbReference type="InterPro" id="IPR014001">
    <property type="entry name" value="Helicase_ATP-bd"/>
</dbReference>
<dbReference type="SUPFAM" id="SSF52540">
    <property type="entry name" value="P-loop containing nucleoside triphosphate hydrolases"/>
    <property type="match status" value="3"/>
</dbReference>
<dbReference type="Gene3D" id="3.40.50.300">
    <property type="entry name" value="P-loop containing nucleotide triphosphate hydrolases"/>
    <property type="match status" value="2"/>
</dbReference>
<evidence type="ECO:0000256" key="2">
    <source>
        <dbReference type="ARBA" id="ARBA00022741"/>
    </source>
</evidence>
<comment type="similarity">
    <text evidence="9">In the C-terminal section; belongs to the helicase family. RecG subfamily.</text>
</comment>
<evidence type="ECO:0000256" key="6">
    <source>
        <dbReference type="ARBA" id="ARBA00022840"/>
    </source>
</evidence>
<feature type="domain" description="Helicase ATP-binding" evidence="10">
    <location>
        <begin position="428"/>
        <end position="589"/>
    </location>
</feature>
<keyword evidence="2 9" id="KW-0547">Nucleotide-binding</keyword>
<dbReference type="Gene3D" id="2.40.10.170">
    <property type="match status" value="1"/>
</dbReference>
<dbReference type="InterPro" id="IPR041471">
    <property type="entry name" value="UvrB_inter"/>
</dbReference>
<dbReference type="SMART" id="SM00490">
    <property type="entry name" value="HELICc"/>
    <property type="match status" value="1"/>
</dbReference>
<comment type="subcellular location">
    <subcellularLocation>
        <location evidence="9">Cytoplasm</location>
    </subcellularLocation>
</comment>
<reference evidence="12 13" key="1">
    <citation type="submission" date="2007-08" db="EMBL/GenBank/DDBJ databases">
        <title>Complete sequence of Thermotoga lettingae TMO.</title>
        <authorList>
            <consortium name="US DOE Joint Genome Institute"/>
            <person name="Copeland A."/>
            <person name="Lucas S."/>
            <person name="Lapidus A."/>
            <person name="Barry K."/>
            <person name="Glavina del Rio T."/>
            <person name="Dalin E."/>
            <person name="Tice H."/>
            <person name="Pitluck S."/>
            <person name="Foster B."/>
            <person name="Bruce D."/>
            <person name="Schmutz J."/>
            <person name="Larimer F."/>
            <person name="Land M."/>
            <person name="Hauser L."/>
            <person name="Kyrpides N."/>
            <person name="Mikhailova N."/>
            <person name="Nelson K."/>
            <person name="Gogarten J.P."/>
            <person name="Noll K."/>
            <person name="Richardson P."/>
        </authorList>
    </citation>
    <scope>NUCLEOTIDE SEQUENCE [LARGE SCALE GENOMIC DNA]</scope>
    <source>
        <strain evidence="13">ATCC BAA-301 / DSM 14385 / NBRC 107922 / TMO</strain>
    </source>
</reference>
<gene>
    <name evidence="9" type="primary">mfd</name>
    <name evidence="12" type="ordered locus">Tlet_0613</name>
</gene>
<dbReference type="AlphaFoldDB" id="A8F4U5"/>
<dbReference type="Gene3D" id="3.90.1150.50">
    <property type="entry name" value="Transcription-repair-coupling factor, D7 domain"/>
    <property type="match status" value="1"/>
</dbReference>
<protein>
    <recommendedName>
        <fullName evidence="9">Transcription-repair-coupling factor</fullName>
        <shortName evidence="9">TRCF</shortName>
        <ecNumber evidence="9">3.6.4.-</ecNumber>
    </recommendedName>
</protein>
<dbReference type="Pfam" id="PF03461">
    <property type="entry name" value="TRCF"/>
    <property type="match status" value="1"/>
</dbReference>
<dbReference type="PANTHER" id="PTHR47964:SF1">
    <property type="entry name" value="ATP-DEPENDENT DNA HELICASE HOMOLOG RECG, CHLOROPLASTIC"/>
    <property type="match status" value="1"/>
</dbReference>
<dbReference type="Proteomes" id="UP000002016">
    <property type="component" value="Chromosome"/>
</dbReference>
<dbReference type="EC" id="3.6.4.-" evidence="9"/>
<dbReference type="InterPro" id="IPR047112">
    <property type="entry name" value="RecG/Mfd"/>
</dbReference>
<comment type="function">
    <text evidence="9">Couples transcription and DNA repair by recognizing RNA polymerase (RNAP) stalled at DNA lesions. Mediates ATP-dependent release of RNAP and its truncated transcript from the DNA, and recruitment of nucleotide excision repair machinery to the damaged site.</text>
</comment>
<dbReference type="GO" id="GO:0000716">
    <property type="term" value="P:transcription-coupled nucleotide-excision repair, DNA damage recognition"/>
    <property type="evidence" value="ECO:0007669"/>
    <property type="project" value="UniProtKB-UniRule"/>
</dbReference>
<dbReference type="InterPro" id="IPR001650">
    <property type="entry name" value="Helicase_C-like"/>
</dbReference>
<dbReference type="InterPro" id="IPR011545">
    <property type="entry name" value="DEAD/DEAH_box_helicase_dom"/>
</dbReference>
<dbReference type="InterPro" id="IPR005118">
    <property type="entry name" value="TRCF_C"/>
</dbReference>
<evidence type="ECO:0000256" key="3">
    <source>
        <dbReference type="ARBA" id="ARBA00022763"/>
    </source>
</evidence>
<dbReference type="GO" id="GO:0016787">
    <property type="term" value="F:hydrolase activity"/>
    <property type="evidence" value="ECO:0007669"/>
    <property type="project" value="UniProtKB-KW"/>
</dbReference>
<dbReference type="Pfam" id="PF00271">
    <property type="entry name" value="Helicase_C"/>
    <property type="match status" value="1"/>
</dbReference>
<evidence type="ECO:0000256" key="5">
    <source>
        <dbReference type="ARBA" id="ARBA00022806"/>
    </source>
</evidence>
<keyword evidence="7 9" id="KW-0238">DNA-binding</keyword>
<dbReference type="SUPFAM" id="SSF143517">
    <property type="entry name" value="TRCF domain-like"/>
    <property type="match status" value="1"/>
</dbReference>
<keyword evidence="13" id="KW-1185">Reference proteome</keyword>
<evidence type="ECO:0000256" key="8">
    <source>
        <dbReference type="ARBA" id="ARBA00023204"/>
    </source>
</evidence>
<evidence type="ECO:0000313" key="13">
    <source>
        <dbReference type="Proteomes" id="UP000002016"/>
    </source>
</evidence>
<organism evidence="12 13">
    <name type="scientific">Pseudothermotoga lettingae (strain ATCC BAA-301 / DSM 14385 / NBRC 107922 / TMO)</name>
    <name type="common">Thermotoga lettingae</name>
    <dbReference type="NCBI Taxonomy" id="416591"/>
    <lineage>
        <taxon>Bacteria</taxon>
        <taxon>Thermotogati</taxon>
        <taxon>Thermotogota</taxon>
        <taxon>Thermotogae</taxon>
        <taxon>Thermotogales</taxon>
        <taxon>Thermotogaceae</taxon>
        <taxon>Pseudothermotoga</taxon>
    </lineage>
</organism>
<dbReference type="InterPro" id="IPR037235">
    <property type="entry name" value="TRCF-like_C_D7"/>
</dbReference>
<dbReference type="GO" id="GO:0005524">
    <property type="term" value="F:ATP binding"/>
    <property type="evidence" value="ECO:0007669"/>
    <property type="project" value="UniProtKB-UniRule"/>
</dbReference>
<dbReference type="STRING" id="416591.Tlet_0613"/>
<dbReference type="GO" id="GO:0006355">
    <property type="term" value="P:regulation of DNA-templated transcription"/>
    <property type="evidence" value="ECO:0007669"/>
    <property type="project" value="UniProtKB-UniRule"/>
</dbReference>
<keyword evidence="8 9" id="KW-0234">DNA repair</keyword>
<dbReference type="eggNOG" id="COG1197">
    <property type="taxonomic scope" value="Bacteria"/>
</dbReference>
<keyword evidence="6 9" id="KW-0067">ATP-binding</keyword>
<dbReference type="InterPro" id="IPR004576">
    <property type="entry name" value="Mfd"/>
</dbReference>
<evidence type="ECO:0000256" key="4">
    <source>
        <dbReference type="ARBA" id="ARBA00022801"/>
    </source>
</evidence>
<dbReference type="GO" id="GO:0005737">
    <property type="term" value="C:cytoplasm"/>
    <property type="evidence" value="ECO:0007669"/>
    <property type="project" value="UniProtKB-SubCell"/>
</dbReference>
<evidence type="ECO:0000259" key="10">
    <source>
        <dbReference type="PROSITE" id="PS51192"/>
    </source>
</evidence>
<dbReference type="PANTHER" id="PTHR47964">
    <property type="entry name" value="ATP-DEPENDENT DNA HELICASE HOMOLOG RECG, CHLOROPLASTIC"/>
    <property type="match status" value="1"/>
</dbReference>
<dbReference type="PROSITE" id="PS51194">
    <property type="entry name" value="HELICASE_CTER"/>
    <property type="match status" value="1"/>
</dbReference>
<accession>A8F4U5</accession>
<dbReference type="Gene3D" id="3.40.50.11180">
    <property type="match status" value="1"/>
</dbReference>
<dbReference type="RefSeq" id="WP_012002660.1">
    <property type="nucleotide sequence ID" value="NC_009828.1"/>
</dbReference>
<sequence length="939" mass="108272">MRTTIDFLKLNLEKPVLIVVPTEYEAQLLSQKLNAFYFPSHDVFPFEEVAVSFEVRCRRIEILWKLLNDPKIVIVCTLHAISRKTFSPVQLRQAARILRKGEVFHNPEETMLNLGYDRTYIVRTGGEFSVRGDVIDFFGPLYDNPVRVELFDQTIEAIRCFDASTQRSVFKVEEAFLLPVREYLCNEHLFDTVPAKLGSNSTILDYSDFEIFVAEFDRCQEEFAKREREAREMLEKKQIEDYVENSQISFSSLVKRIEFFKPLEIDLNTLKILPQTSQKSRDQIPIFDEEELIEGEFVVHRDYGIGVYDGVKKISNPLGTREYFVLRYEDSTVYVPVERIHKIHKYIGDTRNVRIDRIHSGNWKKRIERVKRNLREKVEELIRIYDTRQKISGLSLPGDPELEKRFAEFFPYAETDDQMTAIEEVLSDLANDKPMDRLLCGDAGYGKTEVALRAAFKCVVSGKQVAVLVPTTVLARQHYKIFTQRMSPFGIQVRLLDRSISTIMKKEILDGLFRGKIDVIIGTHALLQNNVRFSDLGLVIIDEEQSFGVEQKEKFKQLRTNVNVLSLSATPIPRTLHMAMTGMKDLSVINTPPIGRLPVITYVAKYSNQLVRGAVLREINRGGQVIYVHNRIHDIQDVYQNLQHIIPEAKIVLAHGKMGIRKLTEAVRSFYEHDSDVILCTSILESGIDIPNANTIIVDDSHRYGLAQLYQLRGRVGRSTKRAFAYFLHDSEISEKALQRLQAIKQLTGSGSGFQLALRDMQIRGVGSVFGFEQHGNINDVGLNLYLEIMNQQLKGIKEEKSESRKLFVDTEMEGIPGELVIPPDYVESPLERMRIYRRFASCETVSEIDGMVEELHDRFGKLPNQALMLVELFKIRLLASSKHIRKIEYRDNILKLIYEKQPSLKFKGKFICNEREKTYFFYNVEPGQVVGFLKELLS</sequence>
<evidence type="ECO:0000256" key="9">
    <source>
        <dbReference type="HAMAP-Rule" id="MF_00969"/>
    </source>
</evidence>
<comment type="similarity">
    <text evidence="9">In the N-terminal section; belongs to the UvrB family.</text>
</comment>
<feature type="domain" description="Helicase C-terminal" evidence="11">
    <location>
        <begin position="598"/>
        <end position="762"/>
    </location>
</feature>
<evidence type="ECO:0000256" key="1">
    <source>
        <dbReference type="ARBA" id="ARBA00022490"/>
    </source>
</evidence>
<dbReference type="KEGG" id="tle:Tlet_0613"/>
<dbReference type="HOGENOM" id="CLU_005122_0_3_0"/>
<dbReference type="Pfam" id="PF17757">
    <property type="entry name" value="UvrB_inter"/>
    <property type="match status" value="1"/>
</dbReference>
<dbReference type="PROSITE" id="PS51192">
    <property type="entry name" value="HELICASE_ATP_BIND_1"/>
    <property type="match status" value="1"/>
</dbReference>
<dbReference type="CDD" id="cd17991">
    <property type="entry name" value="DEXHc_TRCF"/>
    <property type="match status" value="1"/>
</dbReference>
<dbReference type="Pfam" id="PF02559">
    <property type="entry name" value="CarD_TRCF_RID"/>
    <property type="match status" value="1"/>
</dbReference>
<dbReference type="SMART" id="SM00982">
    <property type="entry name" value="TRCF"/>
    <property type="match status" value="1"/>
</dbReference>
<dbReference type="SMART" id="SM00487">
    <property type="entry name" value="DEXDc"/>
    <property type="match status" value="1"/>
</dbReference>
<dbReference type="GO" id="GO:0003678">
    <property type="term" value="F:DNA helicase activity"/>
    <property type="evidence" value="ECO:0007669"/>
    <property type="project" value="TreeGrafter"/>
</dbReference>
<dbReference type="EMBL" id="CP000812">
    <property type="protein sequence ID" value="ABV33179.1"/>
    <property type="molecule type" value="Genomic_DNA"/>
</dbReference>
<dbReference type="OrthoDB" id="9804325at2"/>
<evidence type="ECO:0000256" key="7">
    <source>
        <dbReference type="ARBA" id="ARBA00023125"/>
    </source>
</evidence>
<dbReference type="Gene3D" id="3.30.2060.10">
    <property type="entry name" value="Penicillin-binding protein 1b domain"/>
    <property type="match status" value="1"/>
</dbReference>
<dbReference type="GO" id="GO:0003684">
    <property type="term" value="F:damaged DNA binding"/>
    <property type="evidence" value="ECO:0007669"/>
    <property type="project" value="InterPro"/>
</dbReference>
<keyword evidence="5 12" id="KW-0347">Helicase</keyword>
<keyword evidence="1 9" id="KW-0963">Cytoplasm</keyword>
<reference evidence="12 13" key="2">
    <citation type="journal article" date="2009" name="Proc. Natl. Acad. Sci. U.S.A.">
        <title>On the chimeric nature, thermophilic origin, and phylogenetic placement of the Thermotogales.</title>
        <authorList>
            <person name="Zhaxybayeva O."/>
            <person name="Swithers K.S."/>
            <person name="Lapierre P."/>
            <person name="Fournier G.P."/>
            <person name="Bickhart D.M."/>
            <person name="DeBoy R.T."/>
            <person name="Nelson K.E."/>
            <person name="Nesbo C.L."/>
            <person name="Doolittle W.F."/>
            <person name="Gogarten J.P."/>
            <person name="Noll K.M."/>
        </authorList>
    </citation>
    <scope>NUCLEOTIDE SEQUENCE [LARGE SCALE GENOMIC DNA]</scope>
    <source>
        <strain evidence="13">ATCC BAA-301 / DSM 14385 / NBRC 107922 / TMO</strain>
    </source>
</reference>
<evidence type="ECO:0000259" key="11">
    <source>
        <dbReference type="PROSITE" id="PS51194"/>
    </source>
</evidence>
<proteinExistence type="inferred from homology"/>
<dbReference type="Pfam" id="PF00270">
    <property type="entry name" value="DEAD"/>
    <property type="match status" value="1"/>
</dbReference>
<dbReference type="InterPro" id="IPR036101">
    <property type="entry name" value="CarD-like/TRCF_RID_sf"/>
</dbReference>
<dbReference type="InterPro" id="IPR027417">
    <property type="entry name" value="P-loop_NTPase"/>
</dbReference>
<evidence type="ECO:0000313" key="12">
    <source>
        <dbReference type="EMBL" id="ABV33179.1"/>
    </source>
</evidence>
<dbReference type="SUPFAM" id="SSF141259">
    <property type="entry name" value="CarD-like"/>
    <property type="match status" value="1"/>
</dbReference>
<dbReference type="InterPro" id="IPR003711">
    <property type="entry name" value="CarD-like/TRCF_RID"/>
</dbReference>
<keyword evidence="4 9" id="KW-0378">Hydrolase</keyword>
<name>A8F4U5_PSELT</name>